<organism evidence="1 2">
    <name type="scientific">Favolaschia claudopus</name>
    <dbReference type="NCBI Taxonomy" id="2862362"/>
    <lineage>
        <taxon>Eukaryota</taxon>
        <taxon>Fungi</taxon>
        <taxon>Dikarya</taxon>
        <taxon>Basidiomycota</taxon>
        <taxon>Agaricomycotina</taxon>
        <taxon>Agaricomycetes</taxon>
        <taxon>Agaricomycetidae</taxon>
        <taxon>Agaricales</taxon>
        <taxon>Marasmiineae</taxon>
        <taxon>Mycenaceae</taxon>
        <taxon>Favolaschia</taxon>
    </lineage>
</organism>
<keyword evidence="2" id="KW-1185">Reference proteome</keyword>
<evidence type="ECO:0000313" key="1">
    <source>
        <dbReference type="EMBL" id="KAK7057908.1"/>
    </source>
</evidence>
<evidence type="ECO:0000313" key="2">
    <source>
        <dbReference type="Proteomes" id="UP001362999"/>
    </source>
</evidence>
<comment type="caution">
    <text evidence="1">The sequence shown here is derived from an EMBL/GenBank/DDBJ whole genome shotgun (WGS) entry which is preliminary data.</text>
</comment>
<reference evidence="1 2" key="1">
    <citation type="journal article" date="2024" name="J Genomics">
        <title>Draft genome sequencing and assembly of Favolaschia claudopus CIRM-BRFM 2984 isolated from oak limbs.</title>
        <authorList>
            <person name="Navarro D."/>
            <person name="Drula E."/>
            <person name="Chaduli D."/>
            <person name="Cazenave R."/>
            <person name="Ahrendt S."/>
            <person name="Wang J."/>
            <person name="Lipzen A."/>
            <person name="Daum C."/>
            <person name="Barry K."/>
            <person name="Grigoriev I.V."/>
            <person name="Favel A."/>
            <person name="Rosso M.N."/>
            <person name="Martin F."/>
        </authorList>
    </citation>
    <scope>NUCLEOTIDE SEQUENCE [LARGE SCALE GENOMIC DNA]</scope>
    <source>
        <strain evidence="1 2">CIRM-BRFM 2984</strain>
    </source>
</reference>
<sequence length="247" mass="27292">MPHSQFSAISHRKSSSNLQEEYVATIAPYRAYELVESFNALNSVFPSVALCPPSLSQLSPPSPEIPGLASDWWHVDTNVRIVNGTGGVWSGDAIAFHPDHGPCTAGISMKMARHGMGMLRGDSPVRKWVHPFLLNVPHPMLSIQWPGYQSIEESFVACGGVRPLNIQRSLPIYGDATLAQVAQQVAHCFFELCQSYGNHCNPHDPQAILLGPNGVNFDRLRLVKLWTSNQGAYWNAEVAIVSDYMRR</sequence>
<accession>A0AAW0E2Q6</accession>
<name>A0AAW0E2Q6_9AGAR</name>
<dbReference type="EMBL" id="JAWWNJ010000004">
    <property type="protein sequence ID" value="KAK7057908.1"/>
    <property type="molecule type" value="Genomic_DNA"/>
</dbReference>
<gene>
    <name evidence="1" type="ORF">R3P38DRAFT_2843595</name>
</gene>
<dbReference type="AlphaFoldDB" id="A0AAW0E2Q6"/>
<dbReference type="Proteomes" id="UP001362999">
    <property type="component" value="Unassembled WGS sequence"/>
</dbReference>
<proteinExistence type="predicted"/>
<protein>
    <submittedName>
        <fullName evidence="1">Uncharacterized protein</fullName>
    </submittedName>
</protein>